<reference evidence="2" key="1">
    <citation type="submission" date="2016-10" db="EMBL/GenBank/DDBJ databases">
        <authorList>
            <person name="de Groot N.N."/>
        </authorList>
    </citation>
    <scope>NUCLEOTIDE SEQUENCE</scope>
</reference>
<protein>
    <submittedName>
        <fullName evidence="2">Uncharacterized protein</fullName>
    </submittedName>
</protein>
<gene>
    <name evidence="2" type="ORF">MNB_SV-15-287</name>
</gene>
<keyword evidence="1" id="KW-0472">Membrane</keyword>
<proteinExistence type="predicted"/>
<evidence type="ECO:0000256" key="1">
    <source>
        <dbReference type="SAM" id="Phobius"/>
    </source>
</evidence>
<name>A0A1W1EIJ8_9ZZZZ</name>
<dbReference type="EMBL" id="FRYL01000016">
    <property type="protein sequence ID" value="SHO80684.1"/>
    <property type="molecule type" value="Genomic_DNA"/>
</dbReference>
<organism evidence="2">
    <name type="scientific">hydrothermal vent metagenome</name>
    <dbReference type="NCBI Taxonomy" id="652676"/>
    <lineage>
        <taxon>unclassified sequences</taxon>
        <taxon>metagenomes</taxon>
        <taxon>ecological metagenomes</taxon>
    </lineage>
</organism>
<dbReference type="AlphaFoldDB" id="A0A1W1EIJ8"/>
<accession>A0A1W1EIJ8</accession>
<sequence>MRTLSGEPTLNGIEDYDNNESQEKRRVIWIVIITGLIIGGIFTYFKNNSLVSDKISGTTDIIQIQK</sequence>
<feature type="transmembrane region" description="Helical" evidence="1">
    <location>
        <begin position="27"/>
        <end position="45"/>
    </location>
</feature>
<keyword evidence="1" id="KW-1133">Transmembrane helix</keyword>
<keyword evidence="1" id="KW-0812">Transmembrane</keyword>
<evidence type="ECO:0000313" key="2">
    <source>
        <dbReference type="EMBL" id="SHO80684.1"/>
    </source>
</evidence>